<feature type="domain" description="Cytoskeleton protein RodZ-like C-terminal" evidence="3">
    <location>
        <begin position="291"/>
        <end position="355"/>
    </location>
</feature>
<keyword evidence="2 4" id="KW-0812">Transmembrane</keyword>
<dbReference type="RefSeq" id="WP_115249934.1">
    <property type="nucleotide sequence ID" value="NZ_UGSP01000001.1"/>
</dbReference>
<dbReference type="AlphaFoldDB" id="A0A379AT79"/>
<gene>
    <name evidence="4" type="primary">rodZ</name>
    <name evidence="4" type="ORF">NCTC11297_01862</name>
</gene>
<accession>A0A379AT79</accession>
<dbReference type="Pfam" id="PF13464">
    <property type="entry name" value="RodZ_C"/>
    <property type="match status" value="1"/>
</dbReference>
<sequence>METSIQQPEITESTLGEKFRQTREALNLSLDDVSKQLNLRPSILQRFENNEFTHNSIPATFIKGYIRNYAKLLRLPESAWIAVVNSLEETTKNDLTKAVKPPKSLREESSHNRWVGWVSAIVVIALLAVTALWWWENYQKSNAERDDLVQNYVETQQENSTQNTQNNSAISQENVIALTPKAIDAEKTAQNSTALSQPVAAQQPTPAEENKTSPKTSVENAQPQVTAVQSVSAENTDRQAAQSETSAQVLQSEMNKINAGENLSAVKSAEENSEVSTAATNDVLRIEVTGASCWIRVRDANRKVLAEKLYKQGEVLSFDQDMLYDLIIGVPSNVKITYKGEAYPLKVDGRVARFKLQ</sequence>
<dbReference type="EMBL" id="UGSP01000001">
    <property type="protein sequence ID" value="SUB24799.1"/>
    <property type="molecule type" value="Genomic_DNA"/>
</dbReference>
<feature type="compositionally biased region" description="Polar residues" evidence="1">
    <location>
        <begin position="213"/>
        <end position="246"/>
    </location>
</feature>
<reference evidence="4 5" key="1">
    <citation type="submission" date="2018-06" db="EMBL/GenBank/DDBJ databases">
        <authorList>
            <consortium name="Pathogen Informatics"/>
            <person name="Doyle S."/>
        </authorList>
    </citation>
    <scope>NUCLEOTIDE SEQUENCE [LARGE SCALE GENOMIC DNA]</scope>
    <source>
        <strain evidence="5">NCTC 11297</strain>
    </source>
</reference>
<evidence type="ECO:0000313" key="4">
    <source>
        <dbReference type="EMBL" id="SUB24799.1"/>
    </source>
</evidence>
<proteinExistence type="predicted"/>
<organism evidence="4 5">
    <name type="scientific">Avibacterium avium</name>
    <name type="common">Pasteurella avium</name>
    <dbReference type="NCBI Taxonomy" id="751"/>
    <lineage>
        <taxon>Bacteria</taxon>
        <taxon>Pseudomonadati</taxon>
        <taxon>Pseudomonadota</taxon>
        <taxon>Gammaproteobacteria</taxon>
        <taxon>Pasteurellales</taxon>
        <taxon>Pasteurellaceae</taxon>
        <taxon>Avibacterium</taxon>
    </lineage>
</organism>
<dbReference type="InterPro" id="IPR001387">
    <property type="entry name" value="Cro/C1-type_HTH"/>
</dbReference>
<keyword evidence="5" id="KW-1185">Reference proteome</keyword>
<keyword evidence="2" id="KW-0472">Membrane</keyword>
<evidence type="ECO:0000313" key="5">
    <source>
        <dbReference type="Proteomes" id="UP000255098"/>
    </source>
</evidence>
<dbReference type="InterPro" id="IPR010982">
    <property type="entry name" value="Lambda_DNA-bd_dom_sf"/>
</dbReference>
<evidence type="ECO:0000259" key="3">
    <source>
        <dbReference type="Pfam" id="PF13464"/>
    </source>
</evidence>
<dbReference type="PANTHER" id="PTHR34475:SF1">
    <property type="entry name" value="CYTOSKELETON PROTEIN RODZ"/>
    <property type="match status" value="1"/>
</dbReference>
<dbReference type="InterPro" id="IPR050400">
    <property type="entry name" value="Bact_Cytoskel_RodZ"/>
</dbReference>
<evidence type="ECO:0000256" key="1">
    <source>
        <dbReference type="SAM" id="MobiDB-lite"/>
    </source>
</evidence>
<keyword evidence="2" id="KW-1133">Transmembrane helix</keyword>
<feature type="transmembrane region" description="Helical" evidence="2">
    <location>
        <begin position="114"/>
        <end position="135"/>
    </location>
</feature>
<name>A0A379AT79_AVIAV</name>
<dbReference type="GeneID" id="300134048"/>
<dbReference type="CDD" id="cd00093">
    <property type="entry name" value="HTH_XRE"/>
    <property type="match status" value="1"/>
</dbReference>
<dbReference type="GO" id="GO:0003677">
    <property type="term" value="F:DNA binding"/>
    <property type="evidence" value="ECO:0007669"/>
    <property type="project" value="InterPro"/>
</dbReference>
<dbReference type="Gene3D" id="1.10.260.40">
    <property type="entry name" value="lambda repressor-like DNA-binding domains"/>
    <property type="match status" value="1"/>
</dbReference>
<dbReference type="InterPro" id="IPR025194">
    <property type="entry name" value="RodZ-like_C"/>
</dbReference>
<feature type="region of interest" description="Disordered" evidence="1">
    <location>
        <begin position="187"/>
        <end position="246"/>
    </location>
</feature>
<dbReference type="Proteomes" id="UP000255098">
    <property type="component" value="Unassembled WGS sequence"/>
</dbReference>
<feature type="compositionally biased region" description="Polar residues" evidence="1">
    <location>
        <begin position="188"/>
        <end position="205"/>
    </location>
</feature>
<dbReference type="PANTHER" id="PTHR34475">
    <property type="match status" value="1"/>
</dbReference>
<protein>
    <submittedName>
        <fullName evidence="4">Transmembrane protein</fullName>
    </submittedName>
</protein>
<evidence type="ECO:0000256" key="2">
    <source>
        <dbReference type="SAM" id="Phobius"/>
    </source>
</evidence>
<dbReference type="Pfam" id="PF13413">
    <property type="entry name" value="HTH_25"/>
    <property type="match status" value="1"/>
</dbReference>
<dbReference type="SUPFAM" id="SSF47413">
    <property type="entry name" value="lambda repressor-like DNA-binding domains"/>
    <property type="match status" value="1"/>
</dbReference>